<name>D8P3S2_RALSL</name>
<dbReference type="RefSeq" id="WP_013208075.1">
    <property type="nucleotide sequence ID" value="NC_014309.1"/>
</dbReference>
<dbReference type="PROSITE" id="PS50931">
    <property type="entry name" value="HTH_LYSR"/>
    <property type="match status" value="1"/>
</dbReference>
<dbReference type="Pfam" id="PF00126">
    <property type="entry name" value="HTH_1"/>
    <property type="match status" value="1"/>
</dbReference>
<accession>D8P3S2</accession>
<reference evidence="2" key="2">
    <citation type="submission" date="2010-02" db="EMBL/GenBank/DDBJ databases">
        <authorList>
            <person name="Genoscope - CEA"/>
        </authorList>
    </citation>
    <scope>NUCLEOTIDE SEQUENCE</scope>
    <source>
        <strain evidence="2">CFBP2957</strain>
        <plasmid evidence="2">RCFBPv3_mp</plasmid>
    </source>
</reference>
<gene>
    <name evidence="2" type="ORF">RCFBP_mp20130</name>
</gene>
<dbReference type="InterPro" id="IPR000847">
    <property type="entry name" value="LysR_HTH_N"/>
</dbReference>
<sequence length="54" mass="6166">MDLHASKLQTTRSNVSHRLKAFERALGVQLLRSTTRRVDVRDSLMRPSPSLAFD</sequence>
<keyword evidence="2" id="KW-0614">Plasmid</keyword>
<dbReference type="EMBL" id="FP885907">
    <property type="protein sequence ID" value="CBJ53558.1"/>
    <property type="molecule type" value="Genomic_DNA"/>
</dbReference>
<dbReference type="InterPro" id="IPR036388">
    <property type="entry name" value="WH-like_DNA-bd_sf"/>
</dbReference>
<feature type="domain" description="HTH lysR-type" evidence="1">
    <location>
        <begin position="1"/>
        <end position="41"/>
    </location>
</feature>
<organism evidence="2">
    <name type="scientific">Ralstonia solanacearum CFBP2957</name>
    <dbReference type="NCBI Taxonomy" id="859656"/>
    <lineage>
        <taxon>Bacteria</taxon>
        <taxon>Pseudomonadati</taxon>
        <taxon>Pseudomonadota</taxon>
        <taxon>Betaproteobacteria</taxon>
        <taxon>Burkholderiales</taxon>
        <taxon>Burkholderiaceae</taxon>
        <taxon>Ralstonia</taxon>
        <taxon>Ralstonia solanacearum species complex</taxon>
    </lineage>
</organism>
<dbReference type="PATRIC" id="fig|859656.5.peg.3950"/>
<proteinExistence type="predicted"/>
<reference evidence="2" key="1">
    <citation type="journal article" date="2010" name="BMC Genomics">
        <title>Genomes of three tomato pathogens within the Ralstonia solanacearum species complex reveal significant evolutionary divergence.</title>
        <authorList>
            <person name="Remenant B."/>
            <person name="Coupat-Goutaland B."/>
            <person name="Guidot A."/>
            <person name="Cellier G."/>
            <person name="Wicker E."/>
            <person name="Allen C."/>
            <person name="Fegan M."/>
            <person name="Pruvost O."/>
            <person name="Elbaz M."/>
            <person name="Calteau A."/>
            <person name="Salvignol G."/>
            <person name="Mornico D."/>
            <person name="Mangenot S."/>
            <person name="Barbe V."/>
            <person name="Medigue C."/>
            <person name="Prior P."/>
        </authorList>
    </citation>
    <scope>NUCLEOTIDE SEQUENCE [LARGE SCALE GENOMIC DNA]</scope>
    <source>
        <strain evidence="2">CFBP2957</strain>
        <plasmid evidence="2">RCFBPv3_mp</plasmid>
    </source>
</reference>
<dbReference type="AlphaFoldDB" id="D8P3S2"/>
<geneLocation type="plasmid" evidence="2">
    <name>RCFBPv3_mp</name>
</geneLocation>
<protein>
    <submittedName>
        <fullName evidence="2">Putative transcriptional regulators, LysR family</fullName>
    </submittedName>
</protein>
<dbReference type="GO" id="GO:0003700">
    <property type="term" value="F:DNA-binding transcription factor activity"/>
    <property type="evidence" value="ECO:0007669"/>
    <property type="project" value="InterPro"/>
</dbReference>
<evidence type="ECO:0000313" key="2">
    <source>
        <dbReference type="EMBL" id="CBJ53558.1"/>
    </source>
</evidence>
<evidence type="ECO:0000259" key="1">
    <source>
        <dbReference type="PROSITE" id="PS50931"/>
    </source>
</evidence>
<dbReference type="Gene3D" id="1.10.10.10">
    <property type="entry name" value="Winged helix-like DNA-binding domain superfamily/Winged helix DNA-binding domain"/>
    <property type="match status" value="1"/>
</dbReference>